<dbReference type="EMBL" id="RBAN01000004">
    <property type="protein sequence ID" value="RKN52975.1"/>
    <property type="molecule type" value="Genomic_DNA"/>
</dbReference>
<name>A0A3A9ZXF2_9ACTN</name>
<protein>
    <submittedName>
        <fullName evidence="5">Sugar ABC transporter substrate-binding protein</fullName>
    </submittedName>
</protein>
<comment type="subcellular location">
    <subcellularLocation>
        <location evidence="1">Cell envelope</location>
    </subcellularLocation>
</comment>
<accession>A0A3A9ZXF2</accession>
<comment type="similarity">
    <text evidence="2">Belongs to the bacterial solute-binding protein 2 family.</text>
</comment>
<evidence type="ECO:0000256" key="1">
    <source>
        <dbReference type="ARBA" id="ARBA00004196"/>
    </source>
</evidence>
<keyword evidence="3" id="KW-0732">Signal</keyword>
<feature type="domain" description="Periplasmic binding protein" evidence="4">
    <location>
        <begin position="61"/>
        <end position="318"/>
    </location>
</feature>
<dbReference type="GO" id="GO:0030313">
    <property type="term" value="C:cell envelope"/>
    <property type="evidence" value="ECO:0007669"/>
    <property type="project" value="UniProtKB-SubCell"/>
</dbReference>
<dbReference type="Proteomes" id="UP000279968">
    <property type="component" value="Unassembled WGS sequence"/>
</dbReference>
<dbReference type="InterPro" id="IPR028082">
    <property type="entry name" value="Peripla_BP_I"/>
</dbReference>
<evidence type="ECO:0000259" key="4">
    <source>
        <dbReference type="Pfam" id="PF13407"/>
    </source>
</evidence>
<evidence type="ECO:0000313" key="5">
    <source>
        <dbReference type="EMBL" id="RKN52975.1"/>
    </source>
</evidence>
<dbReference type="InterPro" id="IPR025997">
    <property type="entry name" value="SBP_2_dom"/>
</dbReference>
<evidence type="ECO:0000256" key="2">
    <source>
        <dbReference type="ARBA" id="ARBA00007639"/>
    </source>
</evidence>
<gene>
    <name evidence="5" type="ORF">D7193_24585</name>
</gene>
<reference evidence="5 6" key="1">
    <citation type="journal article" date="2015" name="Int. J. Syst. Evol. Microbiol.">
        <title>Micromonospora costi sp. nov., isolated from a leaf of Costus speciosus.</title>
        <authorList>
            <person name="Thawai C."/>
        </authorList>
    </citation>
    <scope>NUCLEOTIDE SEQUENCE [LARGE SCALE GENOMIC DNA]</scope>
    <source>
        <strain evidence="5 6">CS1-12</strain>
    </source>
</reference>
<sequence>MIGSVAGATGSAVGTARRARSGVRPVVALAAGATAALMAVAGCSDSTSSSSAAGGTDTFTIGVVEQQLSNPFFLTIQNAVKDEAKKQGIKVITAESKTAGDSATQLTAIQDMINRGVKGIIIDPANATALVDVIKQARSKGILVVAVNTETDPVDAVDATFETDNLAAGKLIGQWAKAQVGSAAPKVAMLDYDLTDRTSKQRHDGFLQGFGLSEGAPEIVAEKQTEASVSGGQAAMENMLQARKDINVVYGINEPMAQGAHAAIAAQNLTNVTIVGIDGSCSGVAAVKNGEIGATVAQFPSKMGEMALDTIVQYVKDGTKPSGVINSGTVLITDKAVPGIDSKDTDWGLQNCWGSK</sequence>
<proteinExistence type="inferred from homology"/>
<comment type="caution">
    <text evidence="5">The sequence shown here is derived from an EMBL/GenBank/DDBJ whole genome shotgun (WGS) entry which is preliminary data.</text>
</comment>
<evidence type="ECO:0000313" key="6">
    <source>
        <dbReference type="Proteomes" id="UP000279968"/>
    </source>
</evidence>
<dbReference type="Gene3D" id="3.40.50.2300">
    <property type="match status" value="2"/>
</dbReference>
<organism evidence="5 6">
    <name type="scientific">Micromonospora costi</name>
    <dbReference type="NCBI Taxonomy" id="1530042"/>
    <lineage>
        <taxon>Bacteria</taxon>
        <taxon>Bacillati</taxon>
        <taxon>Actinomycetota</taxon>
        <taxon>Actinomycetes</taxon>
        <taxon>Micromonosporales</taxon>
        <taxon>Micromonosporaceae</taxon>
        <taxon>Micromonospora</taxon>
    </lineage>
</organism>
<dbReference type="AlphaFoldDB" id="A0A3A9ZXF2"/>
<dbReference type="SUPFAM" id="SSF53822">
    <property type="entry name" value="Periplasmic binding protein-like I"/>
    <property type="match status" value="1"/>
</dbReference>
<evidence type="ECO:0000256" key="3">
    <source>
        <dbReference type="ARBA" id="ARBA00022729"/>
    </source>
</evidence>
<dbReference type="Pfam" id="PF13407">
    <property type="entry name" value="Peripla_BP_4"/>
    <property type="match status" value="1"/>
</dbReference>
<dbReference type="GO" id="GO:0030246">
    <property type="term" value="F:carbohydrate binding"/>
    <property type="evidence" value="ECO:0007669"/>
    <property type="project" value="UniProtKB-ARBA"/>
</dbReference>
<dbReference type="PANTHER" id="PTHR46847:SF3">
    <property type="entry name" value="GALACTOFURANOSE-BINDING PROTEIN YTFQ"/>
    <property type="match status" value="1"/>
</dbReference>
<dbReference type="PANTHER" id="PTHR46847">
    <property type="entry name" value="D-ALLOSE-BINDING PERIPLASMIC PROTEIN-RELATED"/>
    <property type="match status" value="1"/>
</dbReference>
<keyword evidence="6" id="KW-1185">Reference proteome</keyword>